<evidence type="ECO:0000256" key="6">
    <source>
        <dbReference type="ARBA" id="ARBA00032535"/>
    </source>
</evidence>
<dbReference type="GO" id="GO:0046872">
    <property type="term" value="F:metal ion binding"/>
    <property type="evidence" value="ECO:0007669"/>
    <property type="project" value="UniProtKB-KW"/>
</dbReference>
<dbReference type="AlphaFoldDB" id="A0A078LE37"/>
<evidence type="ECO:0000259" key="8">
    <source>
        <dbReference type="SMART" id="SM01131"/>
    </source>
</evidence>
<dbReference type="Gene3D" id="3.10.310.20">
    <property type="entry name" value="DHHA2 domain"/>
    <property type="match status" value="1"/>
</dbReference>
<dbReference type="SMART" id="SM01131">
    <property type="entry name" value="DHHA2"/>
    <property type="match status" value="1"/>
</dbReference>
<dbReference type="Pfam" id="PF02833">
    <property type="entry name" value="DHHA2"/>
    <property type="match status" value="1"/>
</dbReference>
<dbReference type="PANTHER" id="PTHR12112">
    <property type="entry name" value="BNIP - RELATED"/>
    <property type="match status" value="1"/>
</dbReference>
<name>A0A078LE37_CITKO</name>
<reference evidence="9" key="1">
    <citation type="submission" date="2014-06" db="EMBL/GenBank/DDBJ databases">
        <authorList>
            <person name="Urmite Genomes Urmite Genomes"/>
        </authorList>
    </citation>
    <scope>NUCLEOTIDE SEQUENCE</scope>
</reference>
<dbReference type="EC" id="3.6.1.1" evidence="2"/>
<accession>A0A078LE37</accession>
<organism evidence="9">
    <name type="scientific">Citrobacter koseri</name>
    <name type="common">Citrobacter diversus</name>
    <dbReference type="NCBI Taxonomy" id="545"/>
    <lineage>
        <taxon>Bacteria</taxon>
        <taxon>Pseudomonadati</taxon>
        <taxon>Pseudomonadota</taxon>
        <taxon>Gammaproteobacteria</taxon>
        <taxon>Enterobacterales</taxon>
        <taxon>Enterobacteriaceae</taxon>
        <taxon>Citrobacter</taxon>
    </lineage>
</organism>
<dbReference type="InterPro" id="IPR001667">
    <property type="entry name" value="DDH_dom"/>
</dbReference>
<evidence type="ECO:0000256" key="5">
    <source>
        <dbReference type="ARBA" id="ARBA00023211"/>
    </source>
</evidence>
<comment type="cofactor">
    <cofactor evidence="1">
        <name>Mn(2+)</name>
        <dbReference type="ChEBI" id="CHEBI:29035"/>
    </cofactor>
</comment>
<evidence type="ECO:0000256" key="1">
    <source>
        <dbReference type="ARBA" id="ARBA00001936"/>
    </source>
</evidence>
<keyword evidence="5" id="KW-0464">Manganese</keyword>
<comment type="catalytic activity">
    <reaction evidence="7">
        <text>diphosphate + H2O = 2 phosphate + H(+)</text>
        <dbReference type="Rhea" id="RHEA:24576"/>
        <dbReference type="ChEBI" id="CHEBI:15377"/>
        <dbReference type="ChEBI" id="CHEBI:15378"/>
        <dbReference type="ChEBI" id="CHEBI:33019"/>
        <dbReference type="ChEBI" id="CHEBI:43474"/>
        <dbReference type="EC" id="3.6.1.1"/>
    </reaction>
</comment>
<evidence type="ECO:0000313" key="9">
    <source>
        <dbReference type="EMBL" id="CDZ83371.1"/>
    </source>
</evidence>
<dbReference type="GO" id="GO:0005737">
    <property type="term" value="C:cytoplasm"/>
    <property type="evidence" value="ECO:0007669"/>
    <property type="project" value="InterPro"/>
</dbReference>
<gene>
    <name evidence="9" type="primary">ppaC</name>
    <name evidence="9" type="ORF">BN1086_01488</name>
</gene>
<dbReference type="SUPFAM" id="SSF64182">
    <property type="entry name" value="DHH phosphoesterases"/>
    <property type="match status" value="1"/>
</dbReference>
<dbReference type="InterPro" id="IPR038222">
    <property type="entry name" value="DHHA2_dom_sf"/>
</dbReference>
<proteinExistence type="predicted"/>
<dbReference type="Gene3D" id="3.90.1640.10">
    <property type="entry name" value="inorganic pyrophosphatase (n-terminal core)"/>
    <property type="match status" value="1"/>
</dbReference>
<feature type="domain" description="DHHA2" evidence="8">
    <location>
        <begin position="179"/>
        <end position="296"/>
    </location>
</feature>
<dbReference type="EMBL" id="LK931336">
    <property type="protein sequence ID" value="CDZ83371.1"/>
    <property type="molecule type" value="Genomic_DNA"/>
</dbReference>
<keyword evidence="4" id="KW-0378">Hydrolase</keyword>
<dbReference type="Pfam" id="PF01368">
    <property type="entry name" value="DHH"/>
    <property type="match status" value="1"/>
</dbReference>
<dbReference type="InterPro" id="IPR004097">
    <property type="entry name" value="DHHA2"/>
</dbReference>
<evidence type="ECO:0000256" key="3">
    <source>
        <dbReference type="ARBA" id="ARBA00022723"/>
    </source>
</evidence>
<sequence>MIYVIGHLNPDSDAICTAMMTARWLTLRGQEAVAFRTGEANRETQFIFAQAGLPIPERLSVPLTDRDVWLVDFTEPAQGPDSLAQSNVVGIIDHHRLGGLITRLPPEVWVKPVGSSATLLWQLMTDAIRKQLSPAEATLLLGAVLSDTVTLRSPTTTPDDRLAVESLSQLAGLSLERFSRDLLYAKTSVEGMSASQLLQKDMKTFTVHGQRVCVAQLELYALEQVDAMMDDLREEMARYAAGADAALVVLMLTDINLGYSRLWFAGDAQPNVPHPCEVEGMLSRKKQMLPWLEHHLNPHR</sequence>
<dbReference type="InterPro" id="IPR038763">
    <property type="entry name" value="DHH_sf"/>
</dbReference>
<evidence type="ECO:0000256" key="4">
    <source>
        <dbReference type="ARBA" id="ARBA00022801"/>
    </source>
</evidence>
<keyword evidence="3" id="KW-0479">Metal-binding</keyword>
<dbReference type="PATRIC" id="fig|545.12.peg.1491"/>
<dbReference type="RefSeq" id="WP_200030219.1">
    <property type="nucleotide sequence ID" value="NZ_JADVFT010000002.1"/>
</dbReference>
<protein>
    <recommendedName>
        <fullName evidence="2">inorganic diphosphatase</fullName>
        <ecNumber evidence="2">3.6.1.1</ecNumber>
    </recommendedName>
    <alternativeName>
        <fullName evidence="6">Pyrophosphate phospho-hydrolase</fullName>
    </alternativeName>
</protein>
<evidence type="ECO:0000256" key="7">
    <source>
        <dbReference type="ARBA" id="ARBA00047820"/>
    </source>
</evidence>
<evidence type="ECO:0000256" key="2">
    <source>
        <dbReference type="ARBA" id="ARBA00012146"/>
    </source>
</evidence>
<dbReference type="PANTHER" id="PTHR12112:SF22">
    <property type="entry name" value="MANGANESE-DEPENDENT INORGANIC PYROPHOSPHATASE-RELATED"/>
    <property type="match status" value="1"/>
</dbReference>
<dbReference type="GO" id="GO:0004427">
    <property type="term" value="F:inorganic diphosphate phosphatase activity"/>
    <property type="evidence" value="ECO:0007669"/>
    <property type="project" value="UniProtKB-EC"/>
</dbReference>